<evidence type="ECO:0000313" key="2">
    <source>
        <dbReference type="Proteomes" id="UP000297280"/>
    </source>
</evidence>
<gene>
    <name evidence="1" type="ORF">BPOR_0138g00150</name>
</gene>
<evidence type="ECO:0000313" key="1">
    <source>
        <dbReference type="EMBL" id="TGO88854.1"/>
    </source>
</evidence>
<sequence>MKVQGFPSTLSPGLLSIPLELRTEIFKYCLGSRIVYKGFKSYTDKRTTLLQTCLSTISQIRHIRVRGYPFSVATDFEWYSERNYNEKRGVEQKCEEEDDMVGWDHKNRAFEAFTTYPMAYTLSLFPRTTTRQVDS</sequence>
<comment type="caution">
    <text evidence="1">The sequence shown here is derived from an EMBL/GenBank/DDBJ whole genome shotgun (WGS) entry which is preliminary data.</text>
</comment>
<organism evidence="1 2">
    <name type="scientific">Botrytis porri</name>
    <dbReference type="NCBI Taxonomy" id="87229"/>
    <lineage>
        <taxon>Eukaryota</taxon>
        <taxon>Fungi</taxon>
        <taxon>Dikarya</taxon>
        <taxon>Ascomycota</taxon>
        <taxon>Pezizomycotina</taxon>
        <taxon>Leotiomycetes</taxon>
        <taxon>Helotiales</taxon>
        <taxon>Sclerotiniaceae</taxon>
        <taxon>Botrytis</taxon>
    </lineage>
</organism>
<reference evidence="1 2" key="1">
    <citation type="submission" date="2017-12" db="EMBL/GenBank/DDBJ databases">
        <title>Comparative genomics of Botrytis spp.</title>
        <authorList>
            <person name="Valero-Jimenez C.A."/>
            <person name="Tapia P."/>
            <person name="Veloso J."/>
            <person name="Silva-Moreno E."/>
            <person name="Staats M."/>
            <person name="Valdes J.H."/>
            <person name="Van Kan J.A.L."/>
        </authorList>
    </citation>
    <scope>NUCLEOTIDE SEQUENCE [LARGE SCALE GENOMIC DNA]</scope>
    <source>
        <strain evidence="1 2">MUCL3349</strain>
    </source>
</reference>
<protein>
    <submittedName>
        <fullName evidence="1">Uncharacterized protein</fullName>
    </submittedName>
</protein>
<dbReference type="AlphaFoldDB" id="A0A4Z1KWC6"/>
<name>A0A4Z1KWC6_9HELO</name>
<accession>A0A4Z1KWC6</accession>
<dbReference type="EMBL" id="PQXO01000138">
    <property type="protein sequence ID" value="TGO88854.1"/>
    <property type="molecule type" value="Genomic_DNA"/>
</dbReference>
<proteinExistence type="predicted"/>
<dbReference type="Proteomes" id="UP000297280">
    <property type="component" value="Unassembled WGS sequence"/>
</dbReference>
<keyword evidence="2" id="KW-1185">Reference proteome</keyword>